<evidence type="ECO:0000256" key="4">
    <source>
        <dbReference type="ARBA" id="ARBA00050776"/>
    </source>
</evidence>
<accession>A0ABW8SHB9</accession>
<dbReference type="SUPFAM" id="SSF53383">
    <property type="entry name" value="PLP-dependent transferases"/>
    <property type="match status" value="1"/>
</dbReference>
<dbReference type="InterPro" id="IPR020578">
    <property type="entry name" value="Aminotrans_V_PyrdxlP_BS"/>
</dbReference>
<dbReference type="PROSITE" id="PS00595">
    <property type="entry name" value="AA_TRANSFER_CLASS_5"/>
    <property type="match status" value="1"/>
</dbReference>
<dbReference type="PANTHER" id="PTHR43586">
    <property type="entry name" value="CYSTEINE DESULFURASE"/>
    <property type="match status" value="1"/>
</dbReference>
<dbReference type="GO" id="GO:0008483">
    <property type="term" value="F:transaminase activity"/>
    <property type="evidence" value="ECO:0007669"/>
    <property type="project" value="UniProtKB-KW"/>
</dbReference>
<keyword evidence="8" id="KW-1185">Reference proteome</keyword>
<evidence type="ECO:0000313" key="7">
    <source>
        <dbReference type="EMBL" id="MFL0194731.1"/>
    </source>
</evidence>
<dbReference type="InterPro" id="IPR015421">
    <property type="entry name" value="PyrdxlP-dep_Trfase_major"/>
</dbReference>
<reference evidence="7 8" key="1">
    <citation type="submission" date="2024-11" db="EMBL/GenBank/DDBJ databases">
        <authorList>
            <person name="Heng Y.C."/>
            <person name="Lim A.C.H."/>
            <person name="Lee J.K.Y."/>
            <person name="Kittelmann S."/>
        </authorList>
    </citation>
    <scope>NUCLEOTIDE SEQUENCE [LARGE SCALE GENOMIC DNA]</scope>
    <source>
        <strain evidence="7 8">WILCCON 0269</strain>
    </source>
</reference>
<proteinExistence type="inferred from homology"/>
<dbReference type="RefSeq" id="WP_406790854.1">
    <property type="nucleotide sequence ID" value="NZ_JBJHZX010000004.1"/>
</dbReference>
<feature type="domain" description="Aminotransferase class V" evidence="6">
    <location>
        <begin position="32"/>
        <end position="422"/>
    </location>
</feature>
<keyword evidence="7" id="KW-0808">Transferase</keyword>
<comment type="catalytic activity">
    <reaction evidence="4">
        <text>(sulfur carrier)-H + L-cysteine = (sulfur carrier)-SH + L-alanine</text>
        <dbReference type="Rhea" id="RHEA:43892"/>
        <dbReference type="Rhea" id="RHEA-COMP:14737"/>
        <dbReference type="Rhea" id="RHEA-COMP:14739"/>
        <dbReference type="ChEBI" id="CHEBI:29917"/>
        <dbReference type="ChEBI" id="CHEBI:35235"/>
        <dbReference type="ChEBI" id="CHEBI:57972"/>
        <dbReference type="ChEBI" id="CHEBI:64428"/>
        <dbReference type="EC" id="2.8.1.7"/>
    </reaction>
</comment>
<keyword evidence="7" id="KW-0032">Aminotransferase</keyword>
<comment type="cofactor">
    <cofactor evidence="1 5">
        <name>pyridoxal 5'-phosphate</name>
        <dbReference type="ChEBI" id="CHEBI:597326"/>
    </cofactor>
</comment>
<gene>
    <name evidence="7" type="ORF">ACJDU8_03960</name>
</gene>
<evidence type="ECO:0000259" key="6">
    <source>
        <dbReference type="Pfam" id="PF00266"/>
    </source>
</evidence>
<evidence type="ECO:0000256" key="1">
    <source>
        <dbReference type="ARBA" id="ARBA00001933"/>
    </source>
</evidence>
<dbReference type="InterPro" id="IPR000192">
    <property type="entry name" value="Aminotrans_V_dom"/>
</dbReference>
<evidence type="ECO:0000313" key="8">
    <source>
        <dbReference type="Proteomes" id="UP001623660"/>
    </source>
</evidence>
<dbReference type="PANTHER" id="PTHR43586:SF8">
    <property type="entry name" value="CYSTEINE DESULFURASE 1, CHLOROPLASTIC"/>
    <property type="match status" value="1"/>
</dbReference>
<dbReference type="Pfam" id="PF00266">
    <property type="entry name" value="Aminotran_5"/>
    <property type="match status" value="1"/>
</dbReference>
<dbReference type="InterPro" id="IPR015424">
    <property type="entry name" value="PyrdxlP-dep_Trfase"/>
</dbReference>
<dbReference type="EMBL" id="JBJHZX010000004">
    <property type="protein sequence ID" value="MFL0194731.1"/>
    <property type="molecule type" value="Genomic_DNA"/>
</dbReference>
<keyword evidence="3" id="KW-0663">Pyridoxal phosphate</keyword>
<comment type="caution">
    <text evidence="7">The sequence shown here is derived from an EMBL/GenBank/DDBJ whole genome shotgun (WGS) entry which is preliminary data.</text>
</comment>
<evidence type="ECO:0000256" key="5">
    <source>
        <dbReference type="RuleBase" id="RU004504"/>
    </source>
</evidence>
<name>A0ABW8SHB9_9CLOT</name>
<sequence length="438" mass="49657">MSYGEIDYIFRRLITGVDTKIPLQNGKLVTAINFDNAATTPPFNYVLKKINDFSPYYSSIHRGTGFKSKLSSETYEMSRNIICDFVHCDSKENAVIYVKNTTEAINKLAYIFNYLYKDPVILTTRMEHHSNDLPWRHKFKVNYVELDELGKLNLSDLEYKLKKYNGKIKLVCVTAASNVTGYKNPIHEIAKITHSFGAQILVDGAQIVPHCPIYMKGPSKEESIDYLAFSAHKMYAPFGTGVLIGPKKTFHNVSPEYSGGGTIRLVTDDYILWADPPEKNEAGTPNVLGVVALTAAIKILNKLGMNTIDKREMQIYNYALSKMLRLPDIIFYGDTKPNCSKVAILPFNIKGIHHETTAKLLSDLGGISVRSGCFCAQPYVQRLLKISPDEINYFKYHYNDFRPGIVRLSFGLYNTYNEVNILINILEEIIKNKNKIKK</sequence>
<dbReference type="Proteomes" id="UP001623660">
    <property type="component" value="Unassembled WGS sequence"/>
</dbReference>
<protein>
    <submittedName>
        <fullName evidence="7">Aminotransferase class V-fold PLP-dependent enzyme</fullName>
    </submittedName>
</protein>
<dbReference type="Gene3D" id="3.40.640.10">
    <property type="entry name" value="Type I PLP-dependent aspartate aminotransferase-like (Major domain)"/>
    <property type="match status" value="1"/>
</dbReference>
<evidence type="ECO:0000256" key="3">
    <source>
        <dbReference type="ARBA" id="ARBA00022898"/>
    </source>
</evidence>
<dbReference type="Gene3D" id="3.90.1150.10">
    <property type="entry name" value="Aspartate Aminotransferase, domain 1"/>
    <property type="match status" value="1"/>
</dbReference>
<dbReference type="InterPro" id="IPR015422">
    <property type="entry name" value="PyrdxlP-dep_Trfase_small"/>
</dbReference>
<comment type="similarity">
    <text evidence="2">Belongs to the class-V pyridoxal-phosphate-dependent aminotransferase family. Csd subfamily.</text>
</comment>
<organism evidence="7 8">
    <name type="scientific">Candidatus Clostridium eludens</name>
    <dbReference type="NCBI Taxonomy" id="3381663"/>
    <lineage>
        <taxon>Bacteria</taxon>
        <taxon>Bacillati</taxon>
        <taxon>Bacillota</taxon>
        <taxon>Clostridia</taxon>
        <taxon>Eubacteriales</taxon>
        <taxon>Clostridiaceae</taxon>
        <taxon>Clostridium</taxon>
    </lineage>
</organism>
<evidence type="ECO:0000256" key="2">
    <source>
        <dbReference type="ARBA" id="ARBA00010447"/>
    </source>
</evidence>